<dbReference type="Pfam" id="PF19749">
    <property type="entry name" value="DUF6236"/>
    <property type="match status" value="1"/>
</dbReference>
<dbReference type="EMBL" id="BONY01000113">
    <property type="protein sequence ID" value="GIH10963.1"/>
    <property type="molecule type" value="Genomic_DNA"/>
</dbReference>
<accession>A0A8J3VM87</accession>
<evidence type="ECO:0008006" key="4">
    <source>
        <dbReference type="Google" id="ProtNLM"/>
    </source>
</evidence>
<sequence>MESDSSPVPEHPRERFLIYDFSALDANGNSAWYFLAVPHEHSEEFLAAVEQPGDSVDITQFGRMLASGFGAQPPEYVREGVHRLYAVRGDDPAIDGIDCAPPVDDGAMAEARELLRQAMATEGGVDFYLALHVAHLHLSRFRADPDQALDDLLHAVELFALVGKTDLGLVPEDLQPYIPATEANLARHQRIDHAVSLLQTAFDTDDLPTLNQAITALRGLRESLPLFDALRCSMLSNLAIALRKRWRRLETMADLDEAAAAGREAVERTPDGDPDKIDFLENLSLVLRDRFQATEAAQDIADAIQAHRLLLRLAAADHPSRMRALAALGADLITRIDRAPAIEDIDELVAVRREILTLATDDDVDQAAYRSNLGWSLLTRFALSEQSPDLDEATAHCRQAASRIPEGDERQSAILMNLVKALELHDGDPTSFDEAIEIRRRVLNLVSYNDIRYPTLVGGLADRLLMRLGRQGDLMDADETVKLRRKLVSMTAAGSAARYQSVESLREAVRARFRHTESAADAAELAALNEVGSTSRWEVQSRQPKSLPAPVPMKRGILTCGAMQVTARGGFTFSGRNDSLRAIALYWDKAIWAYGNGFGYMDESGAGEEGNRMTVGFPEEARDLERSGFLTRMRRDMYHPAWDPGGAFGEGLVMGIPVNEFAELAAERLRTLAIEMNRSNDTEQWSVGHSISTSNTTPDPDDPAGAREHLSLRLTMALPVPADEVPIERILEFRQRREDSLAALRRGIRNLTSSPDVDLHDLLDDVRLRLQEIDRLLSETFVQRWAHRTRVVLGIEDAGNSAIVGALGEIIGQSLHLPTGVGALAGLGVNSVLHLAQKRVAPQFLLPERVSDFFYLYEAQRLR</sequence>
<dbReference type="SUPFAM" id="SSF48452">
    <property type="entry name" value="TPR-like"/>
    <property type="match status" value="1"/>
</dbReference>
<evidence type="ECO:0000313" key="3">
    <source>
        <dbReference type="Proteomes" id="UP000612899"/>
    </source>
</evidence>
<evidence type="ECO:0000256" key="1">
    <source>
        <dbReference type="SAM" id="MobiDB-lite"/>
    </source>
</evidence>
<dbReference type="Gene3D" id="1.25.40.10">
    <property type="entry name" value="Tetratricopeptide repeat domain"/>
    <property type="match status" value="2"/>
</dbReference>
<dbReference type="RefSeq" id="WP_203914686.1">
    <property type="nucleotide sequence ID" value="NZ_BONY01000113.1"/>
</dbReference>
<reference evidence="2" key="1">
    <citation type="submission" date="2021-01" db="EMBL/GenBank/DDBJ databases">
        <title>Whole genome shotgun sequence of Rhizocola hellebori NBRC 109834.</title>
        <authorList>
            <person name="Komaki H."/>
            <person name="Tamura T."/>
        </authorList>
    </citation>
    <scope>NUCLEOTIDE SEQUENCE</scope>
    <source>
        <strain evidence="2">NBRC 109834</strain>
    </source>
</reference>
<dbReference type="InterPro" id="IPR011990">
    <property type="entry name" value="TPR-like_helical_dom_sf"/>
</dbReference>
<name>A0A8J3VM87_9ACTN</name>
<protein>
    <recommendedName>
        <fullName evidence="4">CHAT domain-containing protein</fullName>
    </recommendedName>
</protein>
<feature type="compositionally biased region" description="Polar residues" evidence="1">
    <location>
        <begin position="683"/>
        <end position="698"/>
    </location>
</feature>
<dbReference type="Proteomes" id="UP000612899">
    <property type="component" value="Unassembled WGS sequence"/>
</dbReference>
<organism evidence="2 3">
    <name type="scientific">Rhizocola hellebori</name>
    <dbReference type="NCBI Taxonomy" id="1392758"/>
    <lineage>
        <taxon>Bacteria</taxon>
        <taxon>Bacillati</taxon>
        <taxon>Actinomycetota</taxon>
        <taxon>Actinomycetes</taxon>
        <taxon>Micromonosporales</taxon>
        <taxon>Micromonosporaceae</taxon>
        <taxon>Rhizocola</taxon>
    </lineage>
</organism>
<dbReference type="AlphaFoldDB" id="A0A8J3VM87"/>
<evidence type="ECO:0000313" key="2">
    <source>
        <dbReference type="EMBL" id="GIH10963.1"/>
    </source>
</evidence>
<proteinExistence type="predicted"/>
<comment type="caution">
    <text evidence="2">The sequence shown here is derived from an EMBL/GenBank/DDBJ whole genome shotgun (WGS) entry which is preliminary data.</text>
</comment>
<feature type="region of interest" description="Disordered" evidence="1">
    <location>
        <begin position="683"/>
        <end position="706"/>
    </location>
</feature>
<keyword evidence="3" id="KW-1185">Reference proteome</keyword>
<gene>
    <name evidence="2" type="ORF">Rhe02_90300</name>
</gene>
<dbReference type="InterPro" id="IPR046203">
    <property type="entry name" value="DUF6236"/>
</dbReference>